<proteinExistence type="predicted"/>
<evidence type="ECO:0008006" key="3">
    <source>
        <dbReference type="Google" id="ProtNLM"/>
    </source>
</evidence>
<evidence type="ECO:0000313" key="1">
    <source>
        <dbReference type="EMBL" id="KAF8666078.1"/>
    </source>
</evidence>
<dbReference type="Proteomes" id="UP000636709">
    <property type="component" value="Unassembled WGS sequence"/>
</dbReference>
<gene>
    <name evidence="1" type="ORF">HU200_053787</name>
</gene>
<evidence type="ECO:0000313" key="2">
    <source>
        <dbReference type="Proteomes" id="UP000636709"/>
    </source>
</evidence>
<comment type="caution">
    <text evidence="1">The sequence shown here is derived from an EMBL/GenBank/DDBJ whole genome shotgun (WGS) entry which is preliminary data.</text>
</comment>
<dbReference type="OrthoDB" id="683812at2759"/>
<accession>A0A835E7H3</accession>
<protein>
    <recommendedName>
        <fullName evidence="3">Reverse transcriptase zinc-binding domain-containing protein</fullName>
    </recommendedName>
</protein>
<organism evidence="1 2">
    <name type="scientific">Digitaria exilis</name>
    <dbReference type="NCBI Taxonomy" id="1010633"/>
    <lineage>
        <taxon>Eukaryota</taxon>
        <taxon>Viridiplantae</taxon>
        <taxon>Streptophyta</taxon>
        <taxon>Embryophyta</taxon>
        <taxon>Tracheophyta</taxon>
        <taxon>Spermatophyta</taxon>
        <taxon>Magnoliopsida</taxon>
        <taxon>Liliopsida</taxon>
        <taxon>Poales</taxon>
        <taxon>Poaceae</taxon>
        <taxon>PACMAD clade</taxon>
        <taxon>Panicoideae</taxon>
        <taxon>Panicodae</taxon>
        <taxon>Paniceae</taxon>
        <taxon>Anthephorinae</taxon>
        <taxon>Digitaria</taxon>
    </lineage>
</organism>
<dbReference type="AlphaFoldDB" id="A0A835E7H3"/>
<name>A0A835E7H3_9POAL</name>
<dbReference type="EMBL" id="JACEFO010002316">
    <property type="protein sequence ID" value="KAF8666078.1"/>
    <property type="molecule type" value="Genomic_DNA"/>
</dbReference>
<sequence>MVLDYYVCELCILQQPETSRHPFLRCNFAKARWQSIGMSTSCIRPMVQVLRQLKDSLQPFSWKPSSSCLGVSEQQEITSFSTTFTPLLRPV</sequence>
<reference evidence="1" key="1">
    <citation type="submission" date="2020-07" db="EMBL/GenBank/DDBJ databases">
        <title>Genome sequence and genetic diversity analysis of an under-domesticated orphan crop, white fonio (Digitaria exilis).</title>
        <authorList>
            <person name="Bennetzen J.L."/>
            <person name="Chen S."/>
            <person name="Ma X."/>
            <person name="Wang X."/>
            <person name="Yssel A.E.J."/>
            <person name="Chaluvadi S.R."/>
            <person name="Johnson M."/>
            <person name="Gangashetty P."/>
            <person name="Hamidou F."/>
            <person name="Sanogo M.D."/>
            <person name="Zwaenepoel A."/>
            <person name="Wallace J."/>
            <person name="Van De Peer Y."/>
            <person name="Van Deynze A."/>
        </authorList>
    </citation>
    <scope>NUCLEOTIDE SEQUENCE</scope>
    <source>
        <tissue evidence="1">Leaves</tissue>
    </source>
</reference>
<keyword evidence="2" id="KW-1185">Reference proteome</keyword>